<dbReference type="EMBL" id="JAIOUQ010000013">
    <property type="protein sequence ID" value="MBZ2166433.1"/>
    <property type="molecule type" value="Genomic_DNA"/>
</dbReference>
<reference evidence="2" key="1">
    <citation type="journal article" date="2022" name="Microbiol. Resour. Announc.">
        <title>Draft Genome Sequence of a Methanogenic Archaeon from West Spitsbergen Permafrost.</title>
        <authorList>
            <person name="Trubitsyn V."/>
            <person name="Rivkina E."/>
            <person name="Shcherbakova V."/>
        </authorList>
    </citation>
    <scope>NUCLEOTIDE SEQUENCE [LARGE SCALE GENOMIC DNA]</scope>
    <source>
        <strain evidence="2">VT</strain>
    </source>
</reference>
<dbReference type="PANTHER" id="PTHR34874">
    <property type="entry name" value="PROTEIN YCHN"/>
    <property type="match status" value="1"/>
</dbReference>
<dbReference type="GO" id="GO:0005829">
    <property type="term" value="C:cytosol"/>
    <property type="evidence" value="ECO:0007669"/>
    <property type="project" value="TreeGrafter"/>
</dbReference>
<organism evidence="1 2">
    <name type="scientific">Methanobacterium spitsbergense</name>
    <dbReference type="NCBI Taxonomy" id="2874285"/>
    <lineage>
        <taxon>Archaea</taxon>
        <taxon>Methanobacteriati</taxon>
        <taxon>Methanobacteriota</taxon>
        <taxon>Methanomada group</taxon>
        <taxon>Methanobacteria</taxon>
        <taxon>Methanobacteriales</taxon>
        <taxon>Methanobacteriaceae</taxon>
        <taxon>Methanobacterium</taxon>
    </lineage>
</organism>
<proteinExistence type="predicted"/>
<evidence type="ECO:0000313" key="2">
    <source>
        <dbReference type="Proteomes" id="UP000825933"/>
    </source>
</evidence>
<keyword evidence="2" id="KW-1185">Reference proteome</keyword>
<evidence type="ECO:0000313" key="1">
    <source>
        <dbReference type="EMBL" id="MBZ2166433.1"/>
    </source>
</evidence>
<name>A0A8T5V084_9EURY</name>
<protein>
    <submittedName>
        <fullName evidence="1">DsrE family protein</fullName>
    </submittedName>
</protein>
<dbReference type="PANTHER" id="PTHR34874:SF1">
    <property type="entry name" value="PROTEIN YCHN"/>
    <property type="match status" value="1"/>
</dbReference>
<sequence>MNDTINKNLSNQKMMVIVLIDGPYISQYADIGYKMAKTALKIGYGVKIFLYMDGVHLPRKDQDPRTLPNISKNFKELIKNGCEIKACIRCAAARGYLDESDYLEEVEITSVYDLAEWMDENSKVVLLGS</sequence>
<dbReference type="SUPFAM" id="SSF75169">
    <property type="entry name" value="DsrEFH-like"/>
    <property type="match status" value="1"/>
</dbReference>
<gene>
    <name evidence="1" type="ORF">K8N75_10330</name>
</gene>
<comment type="caution">
    <text evidence="1">The sequence shown here is derived from an EMBL/GenBank/DDBJ whole genome shotgun (WGS) entry which is preliminary data.</text>
</comment>
<dbReference type="InterPro" id="IPR027396">
    <property type="entry name" value="DsrEFH-like"/>
</dbReference>
<dbReference type="Gene3D" id="3.40.1260.10">
    <property type="entry name" value="DsrEFH-like"/>
    <property type="match status" value="1"/>
</dbReference>
<dbReference type="AlphaFoldDB" id="A0A8T5V084"/>
<dbReference type="Pfam" id="PF02635">
    <property type="entry name" value="DsrE"/>
    <property type="match status" value="1"/>
</dbReference>
<dbReference type="InterPro" id="IPR003787">
    <property type="entry name" value="Sulphur_relay_DsrE/F-like"/>
</dbReference>
<accession>A0A8T5V084</accession>
<dbReference type="Proteomes" id="UP000825933">
    <property type="component" value="Unassembled WGS sequence"/>
</dbReference>